<keyword evidence="1" id="KW-0812">Transmembrane</keyword>
<proteinExistence type="predicted"/>
<comment type="caution">
    <text evidence="2">The sequence shown here is derived from an EMBL/GenBank/DDBJ whole genome shotgun (WGS) entry which is preliminary data.</text>
</comment>
<dbReference type="Proteomes" id="UP000255508">
    <property type="component" value="Unassembled WGS sequence"/>
</dbReference>
<reference evidence="2 3" key="1">
    <citation type="journal article" date="2018" name="ISME J.">
        <title>Endosymbiont genomes yield clues of tubeworm success.</title>
        <authorList>
            <person name="Li Y."/>
            <person name="Liles M.R."/>
            <person name="Halanych K.M."/>
        </authorList>
    </citation>
    <scope>NUCLEOTIDE SEQUENCE [LARGE SCALE GENOMIC DNA]</scope>
    <source>
        <strain evidence="2">A1422</strain>
    </source>
</reference>
<organism evidence="2 3">
    <name type="scientific">endosymbiont of Lamellibrachia luymesi</name>
    <dbReference type="NCBI Taxonomy" id="2200907"/>
    <lineage>
        <taxon>Bacteria</taxon>
        <taxon>Pseudomonadati</taxon>
        <taxon>Pseudomonadota</taxon>
        <taxon>Gammaproteobacteria</taxon>
        <taxon>sulfur-oxidizing symbionts</taxon>
    </lineage>
</organism>
<feature type="transmembrane region" description="Helical" evidence="1">
    <location>
        <begin position="12"/>
        <end position="35"/>
    </location>
</feature>
<name>A0A370E090_9GAMM</name>
<dbReference type="AlphaFoldDB" id="A0A370E090"/>
<evidence type="ECO:0000256" key="1">
    <source>
        <dbReference type="SAM" id="Phobius"/>
    </source>
</evidence>
<sequence>MVFLLAYRLRQIFIPGASADLVSHFALVPLVWVPLGYFLSRFGAYSGLRVVAIPSYAWIVAKALGISLALLIGLLFLLKVQFVSRPLMVTFAALDILVLVGVGRSRFAEKNRSMTTS</sequence>
<protein>
    <submittedName>
        <fullName evidence="2">Uncharacterized protein</fullName>
    </submittedName>
</protein>
<keyword evidence="1" id="KW-0472">Membrane</keyword>
<accession>A0A370E090</accession>
<evidence type="ECO:0000313" key="3">
    <source>
        <dbReference type="Proteomes" id="UP000255508"/>
    </source>
</evidence>
<keyword evidence="1" id="KW-1133">Transmembrane helix</keyword>
<feature type="transmembrane region" description="Helical" evidence="1">
    <location>
        <begin position="55"/>
        <end position="78"/>
    </location>
</feature>
<evidence type="ECO:0000313" key="2">
    <source>
        <dbReference type="EMBL" id="RDH92779.1"/>
    </source>
</evidence>
<dbReference type="EMBL" id="QFXD01000046">
    <property type="protein sequence ID" value="RDH92779.1"/>
    <property type="molecule type" value="Genomic_DNA"/>
</dbReference>
<feature type="transmembrane region" description="Helical" evidence="1">
    <location>
        <begin position="87"/>
        <end position="107"/>
    </location>
</feature>
<gene>
    <name evidence="2" type="ORF">DIZ79_02445</name>
</gene>